<dbReference type="SUPFAM" id="SSF51735">
    <property type="entry name" value="NAD(P)-binding Rossmann-fold domains"/>
    <property type="match status" value="1"/>
</dbReference>
<evidence type="ECO:0000259" key="2">
    <source>
        <dbReference type="Pfam" id="PF10728"/>
    </source>
</evidence>
<protein>
    <submittedName>
        <fullName evidence="3">Putative short-subunit dehydrogenase-like oxidoreductase (DUF2520 family)</fullName>
    </submittedName>
</protein>
<dbReference type="PANTHER" id="PTHR40459:SF1">
    <property type="entry name" value="CONSERVED HYPOTHETICAL ALANINE AND LEUCINE RICH PROTEIN"/>
    <property type="match status" value="1"/>
</dbReference>
<accession>A0A7Y9S1U4</accession>
<dbReference type="Proteomes" id="UP000540656">
    <property type="component" value="Unassembled WGS sequence"/>
</dbReference>
<evidence type="ECO:0000313" key="3">
    <source>
        <dbReference type="EMBL" id="NYG58922.1"/>
    </source>
</evidence>
<evidence type="ECO:0000259" key="1">
    <source>
        <dbReference type="Pfam" id="PF10727"/>
    </source>
</evidence>
<dbReference type="PANTHER" id="PTHR40459">
    <property type="entry name" value="CONSERVED HYPOTHETICAL ALANINE AND LEUCINE RICH PROTEIN"/>
    <property type="match status" value="1"/>
</dbReference>
<sequence length="309" mass="31779">MTGPLNRARIGVVGAGRVGAVLASALRSAGHEIVAVAGESDASRDRIEALLPNVNIAKPSAVARACDVLLLTVPDDMLANVVGVLAASGSLHEGQYVVHTSGRHGLEVLAAAAAAGARPVAMHPAMTFTGTDLDLPRLAGIVFGVTATEPDRAFTEGLVADLGGRPMWVPEDRRTLYHAGLAHGANHLVTLVTEAMEMLSAAGGDNPADTLRPLLEAALDNALAQGDAALTGPIVRGDAQTVAAHLDDLTANAPQTLASYIAMARATLSRATSDGRLLPIRALKIARLLEDAEPAPYVIPAPSDTEVDH</sequence>
<name>A0A7Y9S1U4_9ACTN</name>
<dbReference type="InterPro" id="IPR037108">
    <property type="entry name" value="TM1727-like_C_sf"/>
</dbReference>
<dbReference type="InterPro" id="IPR018931">
    <property type="entry name" value="DUF2520"/>
</dbReference>
<proteinExistence type="predicted"/>
<dbReference type="InterPro" id="IPR008927">
    <property type="entry name" value="6-PGluconate_DH-like_C_sf"/>
</dbReference>
<reference evidence="3 4" key="1">
    <citation type="submission" date="2020-07" db="EMBL/GenBank/DDBJ databases">
        <title>Sequencing the genomes of 1000 actinobacteria strains.</title>
        <authorList>
            <person name="Klenk H.-P."/>
        </authorList>
    </citation>
    <scope>NUCLEOTIDE SEQUENCE [LARGE SCALE GENOMIC DNA]</scope>
    <source>
        <strain evidence="3 4">DSM 23819</strain>
    </source>
</reference>
<keyword evidence="4" id="KW-1185">Reference proteome</keyword>
<feature type="domain" description="Putative oxidoreductase/dehydrogenase Rossmann-like" evidence="1">
    <location>
        <begin position="7"/>
        <end position="124"/>
    </location>
</feature>
<dbReference type="Gene3D" id="1.10.1040.20">
    <property type="entry name" value="ProC-like, C-terminal domain"/>
    <property type="match status" value="1"/>
</dbReference>
<organism evidence="3 4">
    <name type="scientific">Nocardioides daedukensis</name>
    <dbReference type="NCBI Taxonomy" id="634462"/>
    <lineage>
        <taxon>Bacteria</taxon>
        <taxon>Bacillati</taxon>
        <taxon>Actinomycetota</taxon>
        <taxon>Actinomycetes</taxon>
        <taxon>Propionibacteriales</taxon>
        <taxon>Nocardioidaceae</taxon>
        <taxon>Nocardioides</taxon>
    </lineage>
</organism>
<gene>
    <name evidence="3" type="ORF">BJ980_001845</name>
</gene>
<dbReference type="Gene3D" id="3.40.50.720">
    <property type="entry name" value="NAD(P)-binding Rossmann-like Domain"/>
    <property type="match status" value="1"/>
</dbReference>
<dbReference type="InterPro" id="IPR019665">
    <property type="entry name" value="OxRdtase/DH_put_Rossmann_dom"/>
</dbReference>
<dbReference type="InterPro" id="IPR036291">
    <property type="entry name" value="NAD(P)-bd_dom_sf"/>
</dbReference>
<dbReference type="RefSeq" id="WP_179502033.1">
    <property type="nucleotide sequence ID" value="NZ_JACCAA010000001.1"/>
</dbReference>
<comment type="caution">
    <text evidence="3">The sequence shown here is derived from an EMBL/GenBank/DDBJ whole genome shotgun (WGS) entry which is preliminary data.</text>
</comment>
<evidence type="ECO:0000313" key="4">
    <source>
        <dbReference type="Proteomes" id="UP000540656"/>
    </source>
</evidence>
<feature type="domain" description="DUF2520" evidence="2">
    <location>
        <begin position="141"/>
        <end position="267"/>
    </location>
</feature>
<dbReference type="SUPFAM" id="SSF48179">
    <property type="entry name" value="6-phosphogluconate dehydrogenase C-terminal domain-like"/>
    <property type="match status" value="1"/>
</dbReference>
<dbReference type="Pfam" id="PF10727">
    <property type="entry name" value="Rossmann-like"/>
    <property type="match status" value="1"/>
</dbReference>
<dbReference type="EMBL" id="JACCAA010000001">
    <property type="protein sequence ID" value="NYG58922.1"/>
    <property type="molecule type" value="Genomic_DNA"/>
</dbReference>
<dbReference type="AlphaFoldDB" id="A0A7Y9S1U4"/>
<dbReference type="Pfam" id="PF10728">
    <property type="entry name" value="DUF2520"/>
    <property type="match status" value="1"/>
</dbReference>